<proteinExistence type="predicted"/>
<organism evidence="1 2">
    <name type="scientific">Paraburkholderia phenoliruptrix</name>
    <dbReference type="NCBI Taxonomy" id="252970"/>
    <lineage>
        <taxon>Bacteria</taxon>
        <taxon>Pseudomonadati</taxon>
        <taxon>Pseudomonadota</taxon>
        <taxon>Betaproteobacteria</taxon>
        <taxon>Burkholderiales</taxon>
        <taxon>Burkholderiaceae</taxon>
        <taxon>Paraburkholderia</taxon>
    </lineage>
</organism>
<evidence type="ECO:0000313" key="2">
    <source>
        <dbReference type="Proteomes" id="UP000494102"/>
    </source>
</evidence>
<dbReference type="Proteomes" id="UP000494102">
    <property type="component" value="Unassembled WGS sequence"/>
</dbReference>
<gene>
    <name evidence="1" type="ORF">LMG9964_06464</name>
</gene>
<protein>
    <submittedName>
        <fullName evidence="1">Uncharacterized protein</fullName>
    </submittedName>
</protein>
<reference evidence="1 2" key="1">
    <citation type="submission" date="2020-04" db="EMBL/GenBank/DDBJ databases">
        <authorList>
            <person name="De Canck E."/>
        </authorList>
    </citation>
    <scope>NUCLEOTIDE SEQUENCE [LARGE SCALE GENOMIC DNA]</scope>
    <source>
        <strain evidence="1 2">LMG 9964</strain>
    </source>
</reference>
<dbReference type="AlphaFoldDB" id="A0A6J5KJ83"/>
<accession>A0A6J5KJ83</accession>
<evidence type="ECO:0000313" key="1">
    <source>
        <dbReference type="EMBL" id="CAB4052774.1"/>
    </source>
</evidence>
<name>A0A6J5KJ83_9BURK</name>
<dbReference type="EMBL" id="CADILN010000018">
    <property type="protein sequence ID" value="CAB4052774.1"/>
    <property type="molecule type" value="Genomic_DNA"/>
</dbReference>
<sequence length="34" mass="3705">MLEQQMLGKVRISHLPDCISPDEVDAALARISPA</sequence>